<proteinExistence type="predicted"/>
<reference evidence="3" key="1">
    <citation type="submission" date="2022-08" db="EMBL/GenBank/DDBJ databases">
        <authorList>
            <person name="Gutierrez-Valencia J."/>
        </authorList>
    </citation>
    <scope>NUCLEOTIDE SEQUENCE</scope>
</reference>
<evidence type="ECO:0000313" key="2">
    <source>
        <dbReference type="EMBL" id="CAI0449303.1"/>
    </source>
</evidence>
<sequence length="21" mass="2394">MGLQAEGTVEEEQQQQFTVQL</sequence>
<comment type="caution">
    <text evidence="3">The sequence shown here is derived from an EMBL/GenBank/DDBJ whole genome shotgun (WGS) entry which is preliminary data.</text>
</comment>
<evidence type="ECO:0000256" key="1">
    <source>
        <dbReference type="SAM" id="MobiDB-lite"/>
    </source>
</evidence>
<organism evidence="3 4">
    <name type="scientific">Linum tenue</name>
    <dbReference type="NCBI Taxonomy" id="586396"/>
    <lineage>
        <taxon>Eukaryota</taxon>
        <taxon>Viridiplantae</taxon>
        <taxon>Streptophyta</taxon>
        <taxon>Embryophyta</taxon>
        <taxon>Tracheophyta</taxon>
        <taxon>Spermatophyta</taxon>
        <taxon>Magnoliopsida</taxon>
        <taxon>eudicotyledons</taxon>
        <taxon>Gunneridae</taxon>
        <taxon>Pentapetalae</taxon>
        <taxon>rosids</taxon>
        <taxon>fabids</taxon>
        <taxon>Malpighiales</taxon>
        <taxon>Linaceae</taxon>
        <taxon>Linum</taxon>
    </lineage>
</organism>
<protein>
    <submittedName>
        <fullName evidence="3">Uncharacterized protein</fullName>
    </submittedName>
</protein>
<evidence type="ECO:0000313" key="4">
    <source>
        <dbReference type="Proteomes" id="UP001154282"/>
    </source>
</evidence>
<accession>A0AAV0NPE2</accession>
<dbReference type="Proteomes" id="UP001154282">
    <property type="component" value="Unassembled WGS sequence"/>
</dbReference>
<gene>
    <name evidence="2" type="ORF">LITE_LOCUS30117</name>
    <name evidence="3" type="ORF">LITE_LOCUS34454</name>
</gene>
<dbReference type="EMBL" id="CAMGYJ010000007">
    <property type="protein sequence ID" value="CAI0449303.1"/>
    <property type="molecule type" value="Genomic_DNA"/>
</dbReference>
<keyword evidence="4" id="KW-1185">Reference proteome</keyword>
<evidence type="ECO:0000313" key="3">
    <source>
        <dbReference type="EMBL" id="CAI0460396.1"/>
    </source>
</evidence>
<feature type="region of interest" description="Disordered" evidence="1">
    <location>
        <begin position="1"/>
        <end position="21"/>
    </location>
</feature>
<name>A0AAV0NPE2_9ROSI</name>
<dbReference type="AlphaFoldDB" id="A0AAV0NPE2"/>
<dbReference type="EMBL" id="CAMGYJ010000008">
    <property type="protein sequence ID" value="CAI0460396.1"/>
    <property type="molecule type" value="Genomic_DNA"/>
</dbReference>